<keyword evidence="2" id="KW-0805">Transcription regulation</keyword>
<evidence type="ECO:0000313" key="8">
    <source>
        <dbReference type="Proteomes" id="UP000294593"/>
    </source>
</evidence>
<dbReference type="Gene3D" id="1.10.357.10">
    <property type="entry name" value="Tetracycline Repressor, domain 2"/>
    <property type="match status" value="1"/>
</dbReference>
<dbReference type="InterPro" id="IPR050109">
    <property type="entry name" value="HTH-type_TetR-like_transc_reg"/>
</dbReference>
<dbReference type="InterPro" id="IPR036271">
    <property type="entry name" value="Tet_transcr_reg_TetR-rel_C_sf"/>
</dbReference>
<dbReference type="PANTHER" id="PTHR30055">
    <property type="entry name" value="HTH-TYPE TRANSCRIPTIONAL REGULATOR RUTR"/>
    <property type="match status" value="1"/>
</dbReference>
<dbReference type="EMBL" id="SNXW01000010">
    <property type="protein sequence ID" value="TDP80879.1"/>
    <property type="molecule type" value="Genomic_DNA"/>
</dbReference>
<sequence length="233" mass="25490">MPSPSSTLQRTTPRRASTAHRVQDLLAAARRVFSEHGYQGATTALIAQAAGVSEATVFTYFAGKRELCIQVITDWYGEISAELERDVPRLPGVHAKLAHVVRAHLVTLLADGSGLCALVLSEGRAAEPELAAVIADCKRRYTAPLMHALAEGQAQGLVRQDMPLRLLRDLVYGAMEHVLWDAITTLKRPRIDTTAEQLTELIWSAIAPRDASLSALMRLRDEVTQALRHAQPS</sequence>
<proteinExistence type="predicted"/>
<dbReference type="SUPFAM" id="SSF46689">
    <property type="entry name" value="Homeodomain-like"/>
    <property type="match status" value="1"/>
</dbReference>
<evidence type="ECO:0000256" key="3">
    <source>
        <dbReference type="ARBA" id="ARBA00023125"/>
    </source>
</evidence>
<dbReference type="Pfam" id="PF00440">
    <property type="entry name" value="TetR_N"/>
    <property type="match status" value="1"/>
</dbReference>
<dbReference type="PRINTS" id="PR00455">
    <property type="entry name" value="HTHTETR"/>
</dbReference>
<evidence type="ECO:0000259" key="6">
    <source>
        <dbReference type="PROSITE" id="PS50977"/>
    </source>
</evidence>
<dbReference type="InterPro" id="IPR023772">
    <property type="entry name" value="DNA-bd_HTH_TetR-type_CS"/>
</dbReference>
<reference evidence="7 8" key="1">
    <citation type="submission" date="2019-03" db="EMBL/GenBank/DDBJ databases">
        <title>Genomic Encyclopedia of Type Strains, Phase IV (KMG-IV): sequencing the most valuable type-strain genomes for metagenomic binning, comparative biology and taxonomic classification.</title>
        <authorList>
            <person name="Goeker M."/>
        </authorList>
    </citation>
    <scope>NUCLEOTIDE SEQUENCE [LARGE SCALE GENOMIC DNA]</scope>
    <source>
        <strain evidence="7 8">DSM 11901</strain>
    </source>
</reference>
<comment type="caution">
    <text evidence="7">The sequence shown here is derived from an EMBL/GenBank/DDBJ whole genome shotgun (WGS) entry which is preliminary data.</text>
</comment>
<feature type="DNA-binding region" description="H-T-H motif" evidence="5">
    <location>
        <begin position="42"/>
        <end position="61"/>
    </location>
</feature>
<feature type="domain" description="HTH tetR-type" evidence="6">
    <location>
        <begin position="19"/>
        <end position="79"/>
    </location>
</feature>
<evidence type="ECO:0000256" key="2">
    <source>
        <dbReference type="ARBA" id="ARBA00023015"/>
    </source>
</evidence>
<dbReference type="InterPro" id="IPR013570">
    <property type="entry name" value="Tscrpt_reg_YsiA_C"/>
</dbReference>
<keyword evidence="8" id="KW-1185">Reference proteome</keyword>
<evidence type="ECO:0000313" key="7">
    <source>
        <dbReference type="EMBL" id="TDP80879.1"/>
    </source>
</evidence>
<dbReference type="PROSITE" id="PS50977">
    <property type="entry name" value="HTH_TETR_2"/>
    <property type="match status" value="1"/>
</dbReference>
<dbReference type="Gene3D" id="1.10.10.60">
    <property type="entry name" value="Homeodomain-like"/>
    <property type="match status" value="1"/>
</dbReference>
<dbReference type="AlphaFoldDB" id="A0A4R6R4Z5"/>
<evidence type="ECO:0000256" key="4">
    <source>
        <dbReference type="ARBA" id="ARBA00023163"/>
    </source>
</evidence>
<dbReference type="Proteomes" id="UP000294593">
    <property type="component" value="Unassembled WGS sequence"/>
</dbReference>
<organism evidence="7 8">
    <name type="scientific">Aquabacterium commune</name>
    <dbReference type="NCBI Taxonomy" id="70586"/>
    <lineage>
        <taxon>Bacteria</taxon>
        <taxon>Pseudomonadati</taxon>
        <taxon>Pseudomonadota</taxon>
        <taxon>Betaproteobacteria</taxon>
        <taxon>Burkholderiales</taxon>
        <taxon>Aquabacterium</taxon>
    </lineage>
</organism>
<keyword evidence="3 5" id="KW-0238">DNA-binding</keyword>
<evidence type="ECO:0000256" key="5">
    <source>
        <dbReference type="PROSITE-ProRule" id="PRU00335"/>
    </source>
</evidence>
<protein>
    <submittedName>
        <fullName evidence="7">TetR family transcriptional regulator</fullName>
    </submittedName>
</protein>
<keyword evidence="4" id="KW-0804">Transcription</keyword>
<gene>
    <name evidence="7" type="ORF">EV672_11094</name>
</gene>
<dbReference type="PROSITE" id="PS01081">
    <property type="entry name" value="HTH_TETR_1"/>
    <property type="match status" value="1"/>
</dbReference>
<dbReference type="GO" id="GO:0003700">
    <property type="term" value="F:DNA-binding transcription factor activity"/>
    <property type="evidence" value="ECO:0007669"/>
    <property type="project" value="TreeGrafter"/>
</dbReference>
<dbReference type="GO" id="GO:0000976">
    <property type="term" value="F:transcription cis-regulatory region binding"/>
    <property type="evidence" value="ECO:0007669"/>
    <property type="project" value="TreeGrafter"/>
</dbReference>
<name>A0A4R6R4Z5_9BURK</name>
<dbReference type="InterPro" id="IPR009057">
    <property type="entry name" value="Homeodomain-like_sf"/>
</dbReference>
<dbReference type="PANTHER" id="PTHR30055:SF234">
    <property type="entry name" value="HTH-TYPE TRANSCRIPTIONAL REGULATOR BETI"/>
    <property type="match status" value="1"/>
</dbReference>
<dbReference type="InterPro" id="IPR001647">
    <property type="entry name" value="HTH_TetR"/>
</dbReference>
<dbReference type="Pfam" id="PF08359">
    <property type="entry name" value="TetR_C_4"/>
    <property type="match status" value="1"/>
</dbReference>
<accession>A0A4R6R4Z5</accession>
<keyword evidence="1" id="KW-0678">Repressor</keyword>
<evidence type="ECO:0000256" key="1">
    <source>
        <dbReference type="ARBA" id="ARBA00022491"/>
    </source>
</evidence>
<dbReference type="SUPFAM" id="SSF48498">
    <property type="entry name" value="Tetracyclin repressor-like, C-terminal domain"/>
    <property type="match status" value="1"/>
</dbReference>